<gene>
    <name evidence="6" type="ORF">EA71_00590</name>
</gene>
<dbReference type="GO" id="GO:0003700">
    <property type="term" value="F:DNA-binding transcription factor activity"/>
    <property type="evidence" value="ECO:0007669"/>
    <property type="project" value="InterPro"/>
</dbReference>
<dbReference type="SUPFAM" id="SSF46785">
    <property type="entry name" value="Winged helix' DNA-binding domain"/>
    <property type="match status" value="1"/>
</dbReference>
<dbReference type="SUPFAM" id="SSF53850">
    <property type="entry name" value="Periplasmic binding protein-like II"/>
    <property type="match status" value="1"/>
</dbReference>
<dbReference type="InterPro" id="IPR036388">
    <property type="entry name" value="WH-like_DNA-bd_sf"/>
</dbReference>
<dbReference type="Gene3D" id="1.10.10.10">
    <property type="entry name" value="Winged helix-like DNA-binding domain superfamily/Winged helix DNA-binding domain"/>
    <property type="match status" value="1"/>
</dbReference>
<evidence type="ECO:0000256" key="1">
    <source>
        <dbReference type="ARBA" id="ARBA00009437"/>
    </source>
</evidence>
<organism evidence="6 7">
    <name type="scientific">Enterococcus durans</name>
    <dbReference type="NCBI Taxonomy" id="53345"/>
    <lineage>
        <taxon>Bacteria</taxon>
        <taxon>Bacillati</taxon>
        <taxon>Bacillota</taxon>
        <taxon>Bacilli</taxon>
        <taxon>Lactobacillales</taxon>
        <taxon>Enterococcaceae</taxon>
        <taxon>Enterococcus</taxon>
    </lineage>
</organism>
<feature type="domain" description="HTH lysR-type" evidence="5">
    <location>
        <begin position="1"/>
        <end position="58"/>
    </location>
</feature>
<comment type="caution">
    <text evidence="6">The sequence shown here is derived from an EMBL/GenBank/DDBJ whole genome shotgun (WGS) entry which is preliminary data.</text>
</comment>
<dbReference type="EMBL" id="LEPB01000001">
    <property type="protein sequence ID" value="RCA12382.1"/>
    <property type="molecule type" value="Genomic_DNA"/>
</dbReference>
<evidence type="ECO:0000256" key="3">
    <source>
        <dbReference type="ARBA" id="ARBA00023125"/>
    </source>
</evidence>
<proteinExistence type="inferred from homology"/>
<evidence type="ECO:0000256" key="4">
    <source>
        <dbReference type="ARBA" id="ARBA00023163"/>
    </source>
</evidence>
<dbReference type="InterPro" id="IPR005119">
    <property type="entry name" value="LysR_subst-bd"/>
</dbReference>
<comment type="similarity">
    <text evidence="1">Belongs to the LysR transcriptional regulatory family.</text>
</comment>
<dbReference type="STRING" id="53345.LIU_04230"/>
<evidence type="ECO:0000313" key="7">
    <source>
        <dbReference type="Proteomes" id="UP000252797"/>
    </source>
</evidence>
<protein>
    <submittedName>
        <fullName evidence="6">LysR family transcriptional regulator</fullName>
    </submittedName>
</protein>
<keyword evidence="4" id="KW-0804">Transcription</keyword>
<dbReference type="PROSITE" id="PS50931">
    <property type="entry name" value="HTH_LYSR"/>
    <property type="match status" value="1"/>
</dbReference>
<evidence type="ECO:0000259" key="5">
    <source>
        <dbReference type="PROSITE" id="PS50931"/>
    </source>
</evidence>
<dbReference type="PANTHER" id="PTHR30126:SF64">
    <property type="entry name" value="HTH-TYPE TRANSCRIPTIONAL REGULATOR CITR"/>
    <property type="match status" value="1"/>
</dbReference>
<dbReference type="PANTHER" id="PTHR30126">
    <property type="entry name" value="HTH-TYPE TRANSCRIPTIONAL REGULATOR"/>
    <property type="match status" value="1"/>
</dbReference>
<keyword evidence="3" id="KW-0238">DNA-binding</keyword>
<dbReference type="GO" id="GO:0000976">
    <property type="term" value="F:transcription cis-regulatory region binding"/>
    <property type="evidence" value="ECO:0007669"/>
    <property type="project" value="TreeGrafter"/>
</dbReference>
<dbReference type="InterPro" id="IPR036390">
    <property type="entry name" value="WH_DNA-bd_sf"/>
</dbReference>
<accession>A0A367CJ46</accession>
<dbReference type="KEGG" id="edu:LIU_04230"/>
<evidence type="ECO:0000256" key="2">
    <source>
        <dbReference type="ARBA" id="ARBA00023015"/>
    </source>
</evidence>
<dbReference type="RefSeq" id="WP_005879224.1">
    <property type="nucleotide sequence ID" value="NZ_CABGIQ010000045.1"/>
</dbReference>
<dbReference type="InterPro" id="IPR000847">
    <property type="entry name" value="LysR_HTH_N"/>
</dbReference>
<dbReference type="Gene3D" id="3.40.190.290">
    <property type="match status" value="1"/>
</dbReference>
<dbReference type="GeneID" id="56743223"/>
<dbReference type="PRINTS" id="PR00039">
    <property type="entry name" value="HTHLYSR"/>
</dbReference>
<evidence type="ECO:0000313" key="6">
    <source>
        <dbReference type="EMBL" id="RCA12382.1"/>
    </source>
</evidence>
<dbReference type="Proteomes" id="UP000252797">
    <property type="component" value="Unassembled WGS sequence"/>
</dbReference>
<name>A0A367CJ46_9ENTE</name>
<keyword evidence="2" id="KW-0805">Transcription regulation</keyword>
<sequence length="279" mass="32599">MLKLLTTFRVVYETRNFSRTAELLFLSQPAVSNQVKQLERELGVILFERNGRKEMRPTKQADLLYERALILLEEWQVTQQQLLDEQNEEEVCRIVASHTFAVYLLPKLLRYLIPKFPKVNFVVAFANSHDSLDQIAKHDADFGFIEKPLETSGVQRFSLMEDELVIAGDPESKLWLVRESTSGVFHYTQRYFEEKNIHGKKMLVKSNEVIAALLKEGVGRSILSKRAVPEGVKFESLEYKRKFYLVQRTNLVSEVLQSIAKEILVYNEIYQRKEKDHRE</sequence>
<reference evidence="6 7" key="1">
    <citation type="submission" date="2015-06" db="EMBL/GenBank/DDBJ databases">
        <title>The Genome Sequence of Enterococcus durans 4EA1.</title>
        <authorList>
            <consortium name="The Broad Institute Genomics Platform"/>
            <consortium name="The Broad Institute Genome Sequencing Center for Infectious Disease"/>
            <person name="Earl A.M."/>
            <person name="Van Tyne D."/>
            <person name="Lebreton F."/>
            <person name="Saavedra J.T."/>
            <person name="Gilmore M.S."/>
            <person name="Manson Mcguire A."/>
            <person name="Clock S."/>
            <person name="Crupain M."/>
            <person name="Rangan U."/>
            <person name="Young S."/>
            <person name="Abouelleil A."/>
            <person name="Cao P."/>
            <person name="Chapman S.B."/>
            <person name="Griggs A."/>
            <person name="Priest M."/>
            <person name="Shea T."/>
            <person name="Wortman J."/>
            <person name="Nusbaum C."/>
            <person name="Birren B."/>
        </authorList>
    </citation>
    <scope>NUCLEOTIDE SEQUENCE [LARGE SCALE GENOMIC DNA]</scope>
    <source>
        <strain evidence="6 7">4EA1</strain>
    </source>
</reference>
<dbReference type="Pfam" id="PF00126">
    <property type="entry name" value="HTH_1"/>
    <property type="match status" value="1"/>
</dbReference>
<dbReference type="Pfam" id="PF03466">
    <property type="entry name" value="LysR_substrate"/>
    <property type="match status" value="1"/>
</dbReference>
<dbReference type="AlphaFoldDB" id="A0A367CJ46"/>